<evidence type="ECO:0000313" key="2">
    <source>
        <dbReference type="Proteomes" id="UP000250321"/>
    </source>
</evidence>
<gene>
    <name evidence="1" type="ORF">Pyn_20800</name>
</gene>
<keyword evidence="2" id="KW-1185">Reference proteome</keyword>
<dbReference type="EMBL" id="PJQY01000199">
    <property type="protein sequence ID" value="PQQ16319.1"/>
    <property type="molecule type" value="Genomic_DNA"/>
</dbReference>
<name>A0A314ZAE6_PRUYE</name>
<reference evidence="1 2" key="1">
    <citation type="submission" date="2018-02" db="EMBL/GenBank/DDBJ databases">
        <title>Draft genome of wild Prunus yedoensis var. nudiflora.</title>
        <authorList>
            <person name="Baek S."/>
            <person name="Kim J.-H."/>
            <person name="Choi K."/>
            <person name="Kim G.-B."/>
            <person name="Cho A."/>
            <person name="Jang H."/>
            <person name="Shin C.-H."/>
            <person name="Yu H.-J."/>
            <person name="Mun J.-H."/>
        </authorList>
    </citation>
    <scope>NUCLEOTIDE SEQUENCE [LARGE SCALE GENOMIC DNA]</scope>
    <source>
        <strain evidence="2">cv. Jeju island</strain>
        <tissue evidence="1">Leaf</tissue>
    </source>
</reference>
<dbReference type="AlphaFoldDB" id="A0A314ZAE6"/>
<dbReference type="Proteomes" id="UP000250321">
    <property type="component" value="Unassembled WGS sequence"/>
</dbReference>
<organism evidence="1 2">
    <name type="scientific">Prunus yedoensis var. nudiflora</name>
    <dbReference type="NCBI Taxonomy" id="2094558"/>
    <lineage>
        <taxon>Eukaryota</taxon>
        <taxon>Viridiplantae</taxon>
        <taxon>Streptophyta</taxon>
        <taxon>Embryophyta</taxon>
        <taxon>Tracheophyta</taxon>
        <taxon>Spermatophyta</taxon>
        <taxon>Magnoliopsida</taxon>
        <taxon>eudicotyledons</taxon>
        <taxon>Gunneridae</taxon>
        <taxon>Pentapetalae</taxon>
        <taxon>rosids</taxon>
        <taxon>fabids</taxon>
        <taxon>Rosales</taxon>
        <taxon>Rosaceae</taxon>
        <taxon>Amygdaloideae</taxon>
        <taxon>Amygdaleae</taxon>
        <taxon>Prunus</taxon>
    </lineage>
</organism>
<evidence type="ECO:0000313" key="1">
    <source>
        <dbReference type="EMBL" id="PQQ16319.1"/>
    </source>
</evidence>
<comment type="caution">
    <text evidence="1">The sequence shown here is derived from an EMBL/GenBank/DDBJ whole genome shotgun (WGS) entry which is preliminary data.</text>
</comment>
<sequence length="123" mass="13731">MALWRNRKRFRRSGRRRSRELVTGDVEGATGCGVLKREGEALGPVGVEDGDGFVRWEWGGCCCVWSREDEGRWLGIRAGEAEMRVGLGFFSSKGICKRGEGRADGGWAMEKKYPLSGWEDWGG</sequence>
<protein>
    <submittedName>
        <fullName evidence="1">Uncharacterized protein</fullName>
    </submittedName>
</protein>
<proteinExistence type="predicted"/>
<accession>A0A314ZAE6</accession>